<comment type="caution">
    <text evidence="1">The sequence shown here is derived from an EMBL/GenBank/DDBJ whole genome shotgun (WGS) entry which is preliminary data.</text>
</comment>
<name>A0A9P8VLB9_9PEZI</name>
<dbReference type="EMBL" id="JAGSXJ010000001">
    <property type="protein sequence ID" value="KAH6697359.1"/>
    <property type="molecule type" value="Genomic_DNA"/>
</dbReference>
<gene>
    <name evidence="1" type="ORF">F5X68DRAFT_4068</name>
</gene>
<keyword evidence="2" id="KW-1185">Reference proteome</keyword>
<dbReference type="AlphaFoldDB" id="A0A9P8VLB9"/>
<sequence>MEGRLWVRRYCRLRSSSQVSRGMPDVRVTAGWKVCVRVCLRQIAPCPSAVSRVEVEGRVEGGMDCCGMRPGDWQRRRPRECVNVATEGNGRLRKLVQVPMCARSDGRVEQDRAGVVKAGKKLLVKVRLVGITACRTGLSVLLARLMMQIAVLARGRHGQREARVDAKEAMRNAADDATRLCWQIRRRVRCGRKQGRVQSRWKTKSRIR</sequence>
<accession>A0A9P8VLB9</accession>
<dbReference type="Proteomes" id="UP000770015">
    <property type="component" value="Unassembled WGS sequence"/>
</dbReference>
<reference evidence="1" key="1">
    <citation type="journal article" date="2021" name="Nat. Commun.">
        <title>Genetic determinants of endophytism in the Arabidopsis root mycobiome.</title>
        <authorList>
            <person name="Mesny F."/>
            <person name="Miyauchi S."/>
            <person name="Thiergart T."/>
            <person name="Pickel B."/>
            <person name="Atanasova L."/>
            <person name="Karlsson M."/>
            <person name="Huettel B."/>
            <person name="Barry K.W."/>
            <person name="Haridas S."/>
            <person name="Chen C."/>
            <person name="Bauer D."/>
            <person name="Andreopoulos W."/>
            <person name="Pangilinan J."/>
            <person name="LaButti K."/>
            <person name="Riley R."/>
            <person name="Lipzen A."/>
            <person name="Clum A."/>
            <person name="Drula E."/>
            <person name="Henrissat B."/>
            <person name="Kohler A."/>
            <person name="Grigoriev I.V."/>
            <person name="Martin F.M."/>
            <person name="Hacquard S."/>
        </authorList>
    </citation>
    <scope>NUCLEOTIDE SEQUENCE</scope>
    <source>
        <strain evidence="1">MPI-SDFR-AT-0117</strain>
    </source>
</reference>
<protein>
    <submittedName>
        <fullName evidence="1">Uncharacterized protein</fullName>
    </submittedName>
</protein>
<evidence type="ECO:0000313" key="2">
    <source>
        <dbReference type="Proteomes" id="UP000770015"/>
    </source>
</evidence>
<proteinExistence type="predicted"/>
<organism evidence="1 2">
    <name type="scientific">Plectosphaerella plurivora</name>
    <dbReference type="NCBI Taxonomy" id="936078"/>
    <lineage>
        <taxon>Eukaryota</taxon>
        <taxon>Fungi</taxon>
        <taxon>Dikarya</taxon>
        <taxon>Ascomycota</taxon>
        <taxon>Pezizomycotina</taxon>
        <taxon>Sordariomycetes</taxon>
        <taxon>Hypocreomycetidae</taxon>
        <taxon>Glomerellales</taxon>
        <taxon>Plectosphaerellaceae</taxon>
        <taxon>Plectosphaerella</taxon>
    </lineage>
</organism>
<evidence type="ECO:0000313" key="1">
    <source>
        <dbReference type="EMBL" id="KAH6697359.1"/>
    </source>
</evidence>